<gene>
    <name evidence="1" type="ordered locus">Sala_0468</name>
</gene>
<name>Q1GVY3_SPHAL</name>
<dbReference type="AlphaFoldDB" id="Q1GVY3"/>
<accession>Q1GVY3</accession>
<evidence type="ECO:0000313" key="1">
    <source>
        <dbReference type="EMBL" id="ABF52189.1"/>
    </source>
</evidence>
<dbReference type="KEGG" id="sal:Sala_0468"/>
<dbReference type="EMBL" id="CP000356">
    <property type="protein sequence ID" value="ABF52189.1"/>
    <property type="molecule type" value="Genomic_DNA"/>
</dbReference>
<reference evidence="1 2" key="1">
    <citation type="journal article" date="2009" name="Proc. Natl. Acad. Sci. U.S.A.">
        <title>The genomic basis of trophic strategy in marine bacteria.</title>
        <authorList>
            <person name="Lauro F.M."/>
            <person name="McDougald D."/>
            <person name="Thomas T."/>
            <person name="Williams T.J."/>
            <person name="Egan S."/>
            <person name="Rice S."/>
            <person name="DeMaere M.Z."/>
            <person name="Ting L."/>
            <person name="Ertan H."/>
            <person name="Johnson J."/>
            <person name="Ferriera S."/>
            <person name="Lapidus A."/>
            <person name="Anderson I."/>
            <person name="Kyrpides N."/>
            <person name="Munk A.C."/>
            <person name="Detter C."/>
            <person name="Han C.S."/>
            <person name="Brown M.V."/>
            <person name="Robb F.T."/>
            <person name="Kjelleberg S."/>
            <person name="Cavicchioli R."/>
        </authorList>
    </citation>
    <scope>NUCLEOTIDE SEQUENCE [LARGE SCALE GENOMIC DNA]</scope>
    <source>
        <strain evidence="2">DSM 13593 / LMG 18877 / RB2256</strain>
    </source>
</reference>
<organism evidence="1 2">
    <name type="scientific">Sphingopyxis alaskensis (strain DSM 13593 / LMG 18877 / RB2256)</name>
    <name type="common">Sphingomonas alaskensis</name>
    <dbReference type="NCBI Taxonomy" id="317655"/>
    <lineage>
        <taxon>Bacteria</taxon>
        <taxon>Pseudomonadati</taxon>
        <taxon>Pseudomonadota</taxon>
        <taxon>Alphaproteobacteria</taxon>
        <taxon>Sphingomonadales</taxon>
        <taxon>Sphingomonadaceae</taxon>
        <taxon>Sphingopyxis</taxon>
    </lineage>
</organism>
<proteinExistence type="predicted"/>
<evidence type="ECO:0000313" key="2">
    <source>
        <dbReference type="Proteomes" id="UP000006578"/>
    </source>
</evidence>
<keyword evidence="2" id="KW-1185">Reference proteome</keyword>
<dbReference type="HOGENOM" id="CLU_1936747_0_0_5"/>
<protein>
    <submittedName>
        <fullName evidence="1">Uncharacterized protein</fullName>
    </submittedName>
</protein>
<dbReference type="Proteomes" id="UP000006578">
    <property type="component" value="Chromosome"/>
</dbReference>
<sequence length="130" mass="14548">MVWSAPFRGPASPERPFIISSRASAETAALQKRWTAFQLPDRVRFNSWESQRSVIEPSVAFLVKPVRSRPASLATTLDVPAVRRLCRPMIGSCHERFSTPTKKARKWRPKGPRLWISPALATSGFGAAFL</sequence>